<reference evidence="1" key="2">
    <citation type="journal article" date="2015" name="Fish Shellfish Immunol.">
        <title>Early steps in the European eel (Anguilla anguilla)-Vibrio vulnificus interaction in the gills: Role of the RtxA13 toxin.</title>
        <authorList>
            <person name="Callol A."/>
            <person name="Pajuelo D."/>
            <person name="Ebbesson L."/>
            <person name="Teles M."/>
            <person name="MacKenzie S."/>
            <person name="Amaro C."/>
        </authorList>
    </citation>
    <scope>NUCLEOTIDE SEQUENCE</scope>
</reference>
<reference evidence="1" key="1">
    <citation type="submission" date="2014-11" db="EMBL/GenBank/DDBJ databases">
        <authorList>
            <person name="Amaro Gonzalez C."/>
        </authorList>
    </citation>
    <scope>NUCLEOTIDE SEQUENCE</scope>
</reference>
<name>A0A0E9S3G9_ANGAN</name>
<dbReference type="AlphaFoldDB" id="A0A0E9S3G9"/>
<dbReference type="EMBL" id="GBXM01072613">
    <property type="protein sequence ID" value="JAH35964.1"/>
    <property type="molecule type" value="Transcribed_RNA"/>
</dbReference>
<evidence type="ECO:0000313" key="1">
    <source>
        <dbReference type="EMBL" id="JAH35964.1"/>
    </source>
</evidence>
<organism evidence="1">
    <name type="scientific">Anguilla anguilla</name>
    <name type="common">European freshwater eel</name>
    <name type="synonym">Muraena anguilla</name>
    <dbReference type="NCBI Taxonomy" id="7936"/>
    <lineage>
        <taxon>Eukaryota</taxon>
        <taxon>Metazoa</taxon>
        <taxon>Chordata</taxon>
        <taxon>Craniata</taxon>
        <taxon>Vertebrata</taxon>
        <taxon>Euteleostomi</taxon>
        <taxon>Actinopterygii</taxon>
        <taxon>Neopterygii</taxon>
        <taxon>Teleostei</taxon>
        <taxon>Anguilliformes</taxon>
        <taxon>Anguillidae</taxon>
        <taxon>Anguilla</taxon>
    </lineage>
</organism>
<sequence>MQFLIVCTLNILAGRATLQPFESCLYLFI</sequence>
<accession>A0A0E9S3G9</accession>
<protein>
    <submittedName>
        <fullName evidence="1">Uncharacterized protein</fullName>
    </submittedName>
</protein>
<proteinExistence type="predicted"/>